<comment type="subcellular location">
    <subcellularLocation>
        <location evidence="2">Chromosome</location>
    </subcellularLocation>
    <subcellularLocation>
        <location evidence="1">Nucleus</location>
    </subcellularLocation>
</comment>
<dbReference type="SMART" id="SM00240">
    <property type="entry name" value="FHA"/>
    <property type="match status" value="1"/>
</dbReference>
<dbReference type="GO" id="GO:0006974">
    <property type="term" value="P:DNA damage response"/>
    <property type="evidence" value="ECO:0007669"/>
    <property type="project" value="UniProtKB-KW"/>
</dbReference>
<dbReference type="Pfam" id="PF16770">
    <property type="entry name" value="RTT107_BRCT_5"/>
    <property type="match status" value="1"/>
</dbReference>
<keyword evidence="10" id="KW-0539">Nucleus</keyword>
<feature type="domain" description="BRCT" evidence="14">
    <location>
        <begin position="553"/>
        <end position="614"/>
    </location>
</feature>
<keyword evidence="5" id="KW-1017">Isopeptide bond</keyword>
<dbReference type="Proteomes" id="UP000695562">
    <property type="component" value="Unassembled WGS sequence"/>
</dbReference>
<keyword evidence="6" id="KW-0677">Repeat</keyword>
<evidence type="ECO:0000259" key="14">
    <source>
        <dbReference type="PROSITE" id="PS50172"/>
    </source>
</evidence>
<dbReference type="Gene3D" id="3.40.50.10190">
    <property type="entry name" value="BRCT domain"/>
    <property type="match status" value="2"/>
</dbReference>
<dbReference type="SUPFAM" id="SSF52113">
    <property type="entry name" value="BRCT domain"/>
    <property type="match status" value="1"/>
</dbReference>
<protein>
    <recommendedName>
        <fullName evidence="3">Mediator of DNA damage checkpoint protein 1</fullName>
    </recommendedName>
</protein>
<dbReference type="PANTHER" id="PTHR23196:SF1">
    <property type="entry name" value="PAX-INTERACTING PROTEIN 1"/>
    <property type="match status" value="1"/>
</dbReference>
<feature type="compositionally biased region" description="Low complexity" evidence="12">
    <location>
        <begin position="455"/>
        <end position="468"/>
    </location>
</feature>
<dbReference type="PANTHER" id="PTHR23196">
    <property type="entry name" value="PAX TRANSCRIPTION ACTIVATION DOMAIN INTERACTING PROTEIN"/>
    <property type="match status" value="1"/>
</dbReference>
<feature type="compositionally biased region" description="Polar residues" evidence="12">
    <location>
        <begin position="480"/>
        <end position="491"/>
    </location>
</feature>
<evidence type="ECO:0000256" key="9">
    <source>
        <dbReference type="ARBA" id="ARBA00022990"/>
    </source>
</evidence>
<dbReference type="InterPro" id="IPR001357">
    <property type="entry name" value="BRCT_dom"/>
</dbReference>
<keyword evidence="7" id="KW-0227">DNA damage</keyword>
<feature type="compositionally biased region" description="Low complexity" evidence="12">
    <location>
        <begin position="505"/>
        <end position="525"/>
    </location>
</feature>
<evidence type="ECO:0000256" key="2">
    <source>
        <dbReference type="ARBA" id="ARBA00004286"/>
    </source>
</evidence>
<dbReference type="InterPro" id="IPR000253">
    <property type="entry name" value="FHA_dom"/>
</dbReference>
<gene>
    <name evidence="15" type="ORF">CYY_002809</name>
</gene>
<evidence type="ECO:0000256" key="3">
    <source>
        <dbReference type="ARBA" id="ARBA00015014"/>
    </source>
</evidence>
<organism evidence="15 16">
    <name type="scientific">Polysphondylium violaceum</name>
    <dbReference type="NCBI Taxonomy" id="133409"/>
    <lineage>
        <taxon>Eukaryota</taxon>
        <taxon>Amoebozoa</taxon>
        <taxon>Evosea</taxon>
        <taxon>Eumycetozoa</taxon>
        <taxon>Dictyostelia</taxon>
        <taxon>Dictyosteliales</taxon>
        <taxon>Dictyosteliaceae</taxon>
        <taxon>Polysphondylium</taxon>
    </lineage>
</organism>
<proteinExistence type="predicted"/>
<evidence type="ECO:0000256" key="11">
    <source>
        <dbReference type="ARBA" id="ARBA00023306"/>
    </source>
</evidence>
<evidence type="ECO:0000259" key="13">
    <source>
        <dbReference type="PROSITE" id="PS50006"/>
    </source>
</evidence>
<reference evidence="15" key="1">
    <citation type="submission" date="2020-01" db="EMBL/GenBank/DDBJ databases">
        <title>Development of genomics and gene disruption for Polysphondylium violaceum indicates a role for the polyketide synthase stlB in stalk morphogenesis.</title>
        <authorList>
            <person name="Narita B."/>
            <person name="Kawabe Y."/>
            <person name="Kin K."/>
            <person name="Saito T."/>
            <person name="Gibbs R."/>
            <person name="Kuspa A."/>
            <person name="Muzny D."/>
            <person name="Queller D."/>
            <person name="Richards S."/>
            <person name="Strassman J."/>
            <person name="Sucgang R."/>
            <person name="Worley K."/>
            <person name="Schaap P."/>
        </authorList>
    </citation>
    <scope>NUCLEOTIDE SEQUENCE</scope>
    <source>
        <strain evidence="15">QSvi11</strain>
    </source>
</reference>
<keyword evidence="8" id="KW-0832">Ubl conjugation</keyword>
<evidence type="ECO:0000256" key="5">
    <source>
        <dbReference type="ARBA" id="ARBA00022499"/>
    </source>
</evidence>
<dbReference type="PROSITE" id="PS50172">
    <property type="entry name" value="BRCT"/>
    <property type="match status" value="2"/>
</dbReference>
<dbReference type="Pfam" id="PF16589">
    <property type="entry name" value="BRCT_2"/>
    <property type="match status" value="1"/>
</dbReference>
<dbReference type="EMBL" id="AJWJ01000082">
    <property type="protein sequence ID" value="KAF2075873.1"/>
    <property type="molecule type" value="Genomic_DNA"/>
</dbReference>
<accession>A0A8J4PVQ1</accession>
<evidence type="ECO:0000256" key="6">
    <source>
        <dbReference type="ARBA" id="ARBA00022737"/>
    </source>
</evidence>
<feature type="compositionally biased region" description="Low complexity" evidence="12">
    <location>
        <begin position="156"/>
        <end position="191"/>
    </location>
</feature>
<feature type="compositionally biased region" description="Basic and acidic residues" evidence="12">
    <location>
        <begin position="217"/>
        <end position="243"/>
    </location>
</feature>
<evidence type="ECO:0000256" key="12">
    <source>
        <dbReference type="SAM" id="MobiDB-lite"/>
    </source>
</evidence>
<evidence type="ECO:0000256" key="8">
    <source>
        <dbReference type="ARBA" id="ARBA00022843"/>
    </source>
</evidence>
<evidence type="ECO:0000256" key="1">
    <source>
        <dbReference type="ARBA" id="ARBA00004123"/>
    </source>
</evidence>
<dbReference type="SUPFAM" id="SSF49879">
    <property type="entry name" value="SMAD/FHA domain"/>
    <property type="match status" value="1"/>
</dbReference>
<dbReference type="GO" id="GO:0005694">
    <property type="term" value="C:chromosome"/>
    <property type="evidence" value="ECO:0007669"/>
    <property type="project" value="UniProtKB-SubCell"/>
</dbReference>
<feature type="compositionally biased region" description="Basic and acidic residues" evidence="12">
    <location>
        <begin position="253"/>
        <end position="432"/>
    </location>
</feature>
<keyword evidence="11" id="KW-0131">Cell cycle</keyword>
<feature type="domain" description="FHA" evidence="13">
    <location>
        <begin position="41"/>
        <end position="86"/>
    </location>
</feature>
<feature type="region of interest" description="Disordered" evidence="12">
    <location>
        <begin position="127"/>
        <end position="531"/>
    </location>
</feature>
<evidence type="ECO:0000256" key="10">
    <source>
        <dbReference type="ARBA" id="ARBA00023242"/>
    </source>
</evidence>
<name>A0A8J4PVQ1_9MYCE</name>
<keyword evidence="16" id="KW-1185">Reference proteome</keyword>
<dbReference type="SMART" id="SM00292">
    <property type="entry name" value="BRCT"/>
    <property type="match status" value="2"/>
</dbReference>
<dbReference type="InterPro" id="IPR051579">
    <property type="entry name" value="DDR_Transcriptional_Reg"/>
</dbReference>
<evidence type="ECO:0000256" key="4">
    <source>
        <dbReference type="ARBA" id="ARBA00022454"/>
    </source>
</evidence>
<evidence type="ECO:0000313" key="16">
    <source>
        <dbReference type="Proteomes" id="UP000695562"/>
    </source>
</evidence>
<dbReference type="InterPro" id="IPR036420">
    <property type="entry name" value="BRCT_dom_sf"/>
</dbReference>
<dbReference type="Gene3D" id="2.60.200.20">
    <property type="match status" value="1"/>
</dbReference>
<feature type="compositionally biased region" description="Polar residues" evidence="12">
    <location>
        <begin position="127"/>
        <end position="155"/>
    </location>
</feature>
<feature type="domain" description="BRCT" evidence="14">
    <location>
        <begin position="637"/>
        <end position="700"/>
    </location>
</feature>
<dbReference type="AlphaFoldDB" id="A0A8J4PVQ1"/>
<keyword evidence="4" id="KW-0158">Chromosome</keyword>
<dbReference type="Pfam" id="PF00498">
    <property type="entry name" value="FHA"/>
    <property type="match status" value="1"/>
</dbReference>
<dbReference type="InterPro" id="IPR008984">
    <property type="entry name" value="SMAD_FHA_dom_sf"/>
</dbReference>
<keyword evidence="9" id="KW-0007">Acetylation</keyword>
<dbReference type="PROSITE" id="PS50006">
    <property type="entry name" value="FHA_DOMAIN"/>
    <property type="match status" value="1"/>
</dbReference>
<dbReference type="OrthoDB" id="342264at2759"/>
<sequence>MNNTASDQINNKHKVMHPTLKAKLSHSTLPFDEFPIVKGVNGIGRASTNTIFFQREQTVSNYHAAIEYDGERVFLQDLNSLNKTQLLLRPGAEQIFLIPNKKYELVNGSKIIFGSVPSQIIIYNSPKPQSSPSLESHSNTTSSVDTATKVTPVDQNSSIDNNSNSNNNNSNSNSNSSNNNTHTSESTSNVNINSNNDDFVSEKEKQDEEKQEDNEQSLDKPKESHSDNEQKDIQQQQEDKESQQKQGSQNQFIDKEQLDIIEQQHREREEIERQEKERQEKELKVKEDQIKKQREEQEREVNERLQREEKEKQEKERQEKDKRDKEEQIKKQKEQEEEKRVAEQVRKEKEENEKRLEQEQIKKQKEEEEEAKRIEKEKVNQQLCLEKERIALEKKQQQEQKEKEEEAKREQEKKEESEREKQKQQEEKHQENDIESSPAPTTGKKATKNKKEEQQQVSQEQSDSSQSSNKTPRKKRQSALIEQTETLTPTSSKRKSIKLGLLDDTSSSGIVGSGSSQTSQSTPSPMNIDNNRSPSILFSLIPEEFIKQTTKDIVGLGGVMAESVRDCTHLICDELKRSKKVLESIALGKIIVTSQWIQDSKKAGHFVDETPFHLLDKKAEKEWSFNLEKSLSNARSHPAQLYKGTSFFITANSIPPKDFLEEMITHAGGKVLDSLTKVVVTPDTKVVVLCSPDKDKKNFKKWKDANYYLSKGDFILLSILSQTFDLDNNSSKL</sequence>
<dbReference type="GO" id="GO:0005634">
    <property type="term" value="C:nucleus"/>
    <property type="evidence" value="ECO:0007669"/>
    <property type="project" value="UniProtKB-SubCell"/>
</dbReference>
<evidence type="ECO:0000256" key="7">
    <source>
        <dbReference type="ARBA" id="ARBA00022763"/>
    </source>
</evidence>
<evidence type="ECO:0000313" key="15">
    <source>
        <dbReference type="EMBL" id="KAF2075873.1"/>
    </source>
</evidence>
<comment type="caution">
    <text evidence="15">The sequence shown here is derived from an EMBL/GenBank/DDBJ whole genome shotgun (WGS) entry which is preliminary data.</text>
</comment>